<dbReference type="InterPro" id="IPR001638">
    <property type="entry name" value="Solute-binding_3/MltF_N"/>
</dbReference>
<evidence type="ECO:0000259" key="1">
    <source>
        <dbReference type="Pfam" id="PF00497"/>
    </source>
</evidence>
<protein>
    <recommendedName>
        <fullName evidence="1">Solute-binding protein family 3/N-terminal domain-containing protein</fullName>
    </recommendedName>
</protein>
<reference evidence="3" key="1">
    <citation type="journal article" date="2019" name="Int. J. Syst. Evol. Microbiol.">
        <title>The Global Catalogue of Microorganisms (GCM) 10K type strain sequencing project: providing services to taxonomists for standard genome sequencing and annotation.</title>
        <authorList>
            <consortium name="The Broad Institute Genomics Platform"/>
            <consortium name="The Broad Institute Genome Sequencing Center for Infectious Disease"/>
            <person name="Wu L."/>
            <person name="Ma J."/>
        </authorList>
    </citation>
    <scope>NUCLEOTIDE SEQUENCE [LARGE SCALE GENOMIC DNA]</scope>
    <source>
        <strain evidence="3">KCTC 23917</strain>
    </source>
</reference>
<dbReference type="EMBL" id="BMYU01000003">
    <property type="protein sequence ID" value="GGX38902.1"/>
    <property type="molecule type" value="Genomic_DNA"/>
</dbReference>
<evidence type="ECO:0000313" key="2">
    <source>
        <dbReference type="EMBL" id="GGX38902.1"/>
    </source>
</evidence>
<dbReference type="Gene3D" id="3.40.190.10">
    <property type="entry name" value="Periplasmic binding protein-like II"/>
    <property type="match status" value="2"/>
</dbReference>
<accession>A0ABQ2XWZ3</accession>
<gene>
    <name evidence="2" type="ORF">GCM10010946_16540</name>
</gene>
<dbReference type="Proteomes" id="UP000653343">
    <property type="component" value="Unassembled WGS sequence"/>
</dbReference>
<dbReference type="PANTHER" id="PTHR38834">
    <property type="entry name" value="PERIPLASMIC SUBSTRATE BINDING PROTEIN FAMILY 3"/>
    <property type="match status" value="1"/>
</dbReference>
<keyword evidence="3" id="KW-1185">Reference proteome</keyword>
<sequence length="252" mass="28738">MSTRRFLLHLIGGFLFTGSLLPALAQPVQLQLVSENLPPLNYEENGVAQGYTVEVVHALMKQAGLNTPIQFFPWARAYQQALNQPNTLIFSIVRNPEREDLFEWIGPVSPRLIYVYKLKSRSDIVVRSLADCSRYRIGAVREMASTKAFVRDAAVPEAQMELAPSVESNFRKFLMGRADLIISQDWSAAFMMKALERSPDELEPVLLLEQNAQYYLALNKQSDPALLLKLRQAFDKVQQSGQMEKLRNKYMR</sequence>
<evidence type="ECO:0000313" key="3">
    <source>
        <dbReference type="Proteomes" id="UP000653343"/>
    </source>
</evidence>
<dbReference type="PANTHER" id="PTHR38834:SF3">
    <property type="entry name" value="SOLUTE-BINDING PROTEIN FAMILY 3_N-TERMINAL DOMAIN-CONTAINING PROTEIN"/>
    <property type="match status" value="1"/>
</dbReference>
<name>A0ABQ2XWZ3_9BURK</name>
<dbReference type="SUPFAM" id="SSF53850">
    <property type="entry name" value="Periplasmic binding protein-like II"/>
    <property type="match status" value="1"/>
</dbReference>
<dbReference type="Pfam" id="PF00497">
    <property type="entry name" value="SBP_bac_3"/>
    <property type="match status" value="1"/>
</dbReference>
<dbReference type="RefSeq" id="WP_189356595.1">
    <property type="nucleotide sequence ID" value="NZ_BMYU01000003.1"/>
</dbReference>
<feature type="domain" description="Solute-binding protein family 3/N-terminal" evidence="1">
    <location>
        <begin position="33"/>
        <end position="251"/>
    </location>
</feature>
<organism evidence="2 3">
    <name type="scientific">Undibacterium squillarum</name>
    <dbReference type="NCBI Taxonomy" id="1131567"/>
    <lineage>
        <taxon>Bacteria</taxon>
        <taxon>Pseudomonadati</taxon>
        <taxon>Pseudomonadota</taxon>
        <taxon>Betaproteobacteria</taxon>
        <taxon>Burkholderiales</taxon>
        <taxon>Oxalobacteraceae</taxon>
        <taxon>Undibacterium</taxon>
    </lineage>
</organism>
<proteinExistence type="predicted"/>
<comment type="caution">
    <text evidence="2">The sequence shown here is derived from an EMBL/GenBank/DDBJ whole genome shotgun (WGS) entry which is preliminary data.</text>
</comment>